<feature type="transmembrane region" description="Helical" evidence="9">
    <location>
        <begin position="242"/>
        <end position="262"/>
    </location>
</feature>
<evidence type="ECO:0000256" key="5">
    <source>
        <dbReference type="ARBA" id="ARBA00022692"/>
    </source>
</evidence>
<dbReference type="PROSITE" id="PS51012">
    <property type="entry name" value="ABC_TM2"/>
    <property type="match status" value="1"/>
</dbReference>
<dbReference type="RefSeq" id="WP_006163280.1">
    <property type="nucleotide sequence ID" value="NZ_AHJE01000121.1"/>
</dbReference>
<feature type="transmembrane region" description="Helical" evidence="9">
    <location>
        <begin position="153"/>
        <end position="174"/>
    </location>
</feature>
<evidence type="ECO:0000313" key="12">
    <source>
        <dbReference type="Proteomes" id="UP000005808"/>
    </source>
</evidence>
<feature type="transmembrane region" description="Helical" evidence="9">
    <location>
        <begin position="119"/>
        <end position="147"/>
    </location>
</feature>
<dbReference type="InterPro" id="IPR013525">
    <property type="entry name" value="ABC2_TM"/>
</dbReference>
<proteinExistence type="inferred from homology"/>
<feature type="transmembrane region" description="Helical" evidence="9">
    <location>
        <begin position="41"/>
        <end position="67"/>
    </location>
</feature>
<evidence type="ECO:0000259" key="10">
    <source>
        <dbReference type="PROSITE" id="PS51012"/>
    </source>
</evidence>
<comment type="subcellular location">
    <subcellularLocation>
        <location evidence="9">Cell inner membrane</location>
        <topology evidence="9">Multi-pass membrane protein</topology>
    </subcellularLocation>
    <subcellularLocation>
        <location evidence="1">Cell membrane</location>
        <topology evidence="1">Multi-pass membrane protein</topology>
    </subcellularLocation>
</comment>
<evidence type="ECO:0000256" key="6">
    <source>
        <dbReference type="ARBA" id="ARBA00022989"/>
    </source>
</evidence>
<feature type="domain" description="ABC transmembrane type-2" evidence="10">
    <location>
        <begin position="43"/>
        <end position="265"/>
    </location>
</feature>
<dbReference type="Proteomes" id="UP000005808">
    <property type="component" value="Unassembled WGS sequence"/>
</dbReference>
<gene>
    <name evidence="11" type="ORF">OR16_36580</name>
</gene>
<sequence length="273" mass="30270">MKLRILVPRDARLRATSEIRRYGYTLLALTRREIRKRYARTLLGSLWAVLLPLAMLGIYLTVFGFILRAGQTQAEAWDYALNMLAGLLPFQAFADGLHRACGALREDRSLLEREQFPGGVLPAARVLSASVAEIVGMVLLSLAAALYGRQVGLLILALPAVILLRILFTLGLAWMLSIFSVFVSDVAEVLGFVTTACLFLTPIVYSPASMPHALAWTLAINPLHHLVEMYRGIVLHGHVEPMLPLIVAMWAFMSAGLGAWIFRKSIERTKDFL</sequence>
<dbReference type="GO" id="GO:0015774">
    <property type="term" value="P:polysaccharide transport"/>
    <property type="evidence" value="ECO:0007669"/>
    <property type="project" value="UniProtKB-KW"/>
</dbReference>
<name>H1SG15_9BURK</name>
<evidence type="ECO:0000256" key="4">
    <source>
        <dbReference type="ARBA" id="ARBA00022475"/>
    </source>
</evidence>
<comment type="caution">
    <text evidence="11">The sequence shown here is derived from an EMBL/GenBank/DDBJ whole genome shotgun (WGS) entry which is preliminary data.</text>
</comment>
<evidence type="ECO:0000256" key="1">
    <source>
        <dbReference type="ARBA" id="ARBA00004651"/>
    </source>
</evidence>
<keyword evidence="4 9" id="KW-1003">Cell membrane</keyword>
<dbReference type="InterPro" id="IPR047817">
    <property type="entry name" value="ABC2_TM_bact-type"/>
</dbReference>
<protein>
    <recommendedName>
        <fullName evidence="9">Transport permease protein</fullName>
    </recommendedName>
</protein>
<dbReference type="PANTHER" id="PTHR30413">
    <property type="entry name" value="INNER MEMBRANE TRANSPORT PERMEASE"/>
    <property type="match status" value="1"/>
</dbReference>
<evidence type="ECO:0000256" key="3">
    <source>
        <dbReference type="ARBA" id="ARBA00022448"/>
    </source>
</evidence>
<keyword evidence="3 9" id="KW-0813">Transport</keyword>
<keyword evidence="5 9" id="KW-0812">Transmembrane</keyword>
<evidence type="ECO:0000256" key="7">
    <source>
        <dbReference type="ARBA" id="ARBA00023047"/>
    </source>
</evidence>
<keyword evidence="8 9" id="KW-0472">Membrane</keyword>
<evidence type="ECO:0000256" key="8">
    <source>
        <dbReference type="ARBA" id="ARBA00023136"/>
    </source>
</evidence>
<keyword evidence="6 9" id="KW-1133">Transmembrane helix</keyword>
<evidence type="ECO:0000256" key="9">
    <source>
        <dbReference type="RuleBase" id="RU361157"/>
    </source>
</evidence>
<evidence type="ECO:0000256" key="2">
    <source>
        <dbReference type="ARBA" id="ARBA00007783"/>
    </source>
</evidence>
<dbReference type="Pfam" id="PF01061">
    <property type="entry name" value="ABC2_membrane"/>
    <property type="match status" value="1"/>
</dbReference>
<keyword evidence="7" id="KW-0625">Polysaccharide transport</keyword>
<dbReference type="AlphaFoldDB" id="H1SG15"/>
<dbReference type="GO" id="GO:0015920">
    <property type="term" value="P:lipopolysaccharide transport"/>
    <property type="evidence" value="ECO:0007669"/>
    <property type="project" value="TreeGrafter"/>
</dbReference>
<dbReference type="EMBL" id="AHJE01000121">
    <property type="protein sequence ID" value="EHP38501.1"/>
    <property type="molecule type" value="Genomic_DNA"/>
</dbReference>
<dbReference type="PATRIC" id="fig|1127483.3.peg.7296"/>
<dbReference type="OrthoDB" id="9786910at2"/>
<comment type="caution">
    <text evidence="9">Lacks conserved residue(s) required for the propagation of feature annotation.</text>
</comment>
<reference evidence="11 12" key="1">
    <citation type="journal article" date="2012" name="J. Bacteriol.">
        <title>De Novo Genome Project of Cupriavidus basilensis OR16.</title>
        <authorList>
            <person name="Cserhati M."/>
            <person name="Kriszt B."/>
            <person name="Szoboszlay S."/>
            <person name="Toth A."/>
            <person name="Szabo I."/>
            <person name="Tancsics A."/>
            <person name="Nagy I."/>
            <person name="Horvath B."/>
            <person name="Nagy I."/>
            <person name="Kukolya J."/>
        </authorList>
    </citation>
    <scope>NUCLEOTIDE SEQUENCE [LARGE SCALE GENOMIC DNA]</scope>
    <source>
        <strain evidence="11 12">OR16</strain>
    </source>
</reference>
<evidence type="ECO:0000313" key="11">
    <source>
        <dbReference type="EMBL" id="EHP38501.1"/>
    </source>
</evidence>
<keyword evidence="7" id="KW-0762">Sugar transport</keyword>
<dbReference type="GO" id="GO:0140359">
    <property type="term" value="F:ABC-type transporter activity"/>
    <property type="evidence" value="ECO:0007669"/>
    <property type="project" value="InterPro"/>
</dbReference>
<organism evidence="11 12">
    <name type="scientific">Cupriavidus basilensis OR16</name>
    <dbReference type="NCBI Taxonomy" id="1127483"/>
    <lineage>
        <taxon>Bacteria</taxon>
        <taxon>Pseudomonadati</taxon>
        <taxon>Pseudomonadota</taxon>
        <taxon>Betaproteobacteria</taxon>
        <taxon>Burkholderiales</taxon>
        <taxon>Burkholderiaceae</taxon>
        <taxon>Cupriavidus</taxon>
    </lineage>
</organism>
<accession>H1SG15</accession>
<comment type="similarity">
    <text evidence="2 9">Belongs to the ABC-2 integral membrane protein family.</text>
</comment>
<dbReference type="GO" id="GO:0005886">
    <property type="term" value="C:plasma membrane"/>
    <property type="evidence" value="ECO:0007669"/>
    <property type="project" value="UniProtKB-SubCell"/>
</dbReference>
<dbReference type="PANTHER" id="PTHR30413:SF10">
    <property type="entry name" value="CAPSULE POLYSACCHARIDE EXPORT INNER-MEMBRANE PROTEIN CTRC"/>
    <property type="match status" value="1"/>
</dbReference>